<accession>A0A8E2J7B1</accession>
<evidence type="ECO:0000256" key="1">
    <source>
        <dbReference type="SAM" id="MobiDB-lite"/>
    </source>
</evidence>
<feature type="compositionally biased region" description="Pro residues" evidence="1">
    <location>
        <begin position="213"/>
        <end position="226"/>
    </location>
</feature>
<evidence type="ECO:0000313" key="3">
    <source>
        <dbReference type="Proteomes" id="UP000250043"/>
    </source>
</evidence>
<name>A0A8E2J7B1_9APHY</name>
<reference evidence="2 3" key="1">
    <citation type="submission" date="2016-07" db="EMBL/GenBank/DDBJ databases">
        <title>Draft genome of the white-rot fungus Obba rivulosa 3A-2.</title>
        <authorList>
            <consortium name="DOE Joint Genome Institute"/>
            <person name="Miettinen O."/>
            <person name="Riley R."/>
            <person name="Acob R."/>
            <person name="Barry K."/>
            <person name="Cullen D."/>
            <person name="De Vries R."/>
            <person name="Hainaut M."/>
            <person name="Hatakka A."/>
            <person name="Henrissat B."/>
            <person name="Hilden K."/>
            <person name="Kuo R."/>
            <person name="Labutti K."/>
            <person name="Lipzen A."/>
            <person name="Makela M.R."/>
            <person name="Sandor L."/>
            <person name="Spatafora J.W."/>
            <person name="Grigoriev I.V."/>
            <person name="Hibbett D.S."/>
        </authorList>
    </citation>
    <scope>NUCLEOTIDE SEQUENCE [LARGE SCALE GENOMIC DNA]</scope>
    <source>
        <strain evidence="2 3">3A-2</strain>
    </source>
</reference>
<dbReference type="EMBL" id="KV722331">
    <property type="protein sequence ID" value="OCH96383.1"/>
    <property type="molecule type" value="Genomic_DNA"/>
</dbReference>
<dbReference type="OrthoDB" id="2802795at2759"/>
<keyword evidence="3" id="KW-1185">Reference proteome</keyword>
<feature type="compositionally biased region" description="Polar residues" evidence="1">
    <location>
        <begin position="14"/>
        <end position="30"/>
    </location>
</feature>
<feature type="region of interest" description="Disordered" evidence="1">
    <location>
        <begin position="633"/>
        <end position="653"/>
    </location>
</feature>
<dbReference type="Proteomes" id="UP000250043">
    <property type="component" value="Unassembled WGS sequence"/>
</dbReference>
<feature type="region of interest" description="Disordered" evidence="1">
    <location>
        <begin position="88"/>
        <end position="140"/>
    </location>
</feature>
<evidence type="ECO:0000313" key="2">
    <source>
        <dbReference type="EMBL" id="OCH96383.1"/>
    </source>
</evidence>
<feature type="region of interest" description="Disordered" evidence="1">
    <location>
        <begin position="387"/>
        <end position="446"/>
    </location>
</feature>
<feature type="compositionally biased region" description="Pro residues" evidence="1">
    <location>
        <begin position="89"/>
        <end position="108"/>
    </location>
</feature>
<feature type="compositionally biased region" description="Pro residues" evidence="1">
    <location>
        <begin position="241"/>
        <end position="253"/>
    </location>
</feature>
<protein>
    <submittedName>
        <fullName evidence="2">Uncharacterized protein</fullName>
    </submittedName>
</protein>
<feature type="compositionally biased region" description="Pro residues" evidence="1">
    <location>
        <begin position="320"/>
        <end position="330"/>
    </location>
</feature>
<feature type="region of interest" description="Disordered" evidence="1">
    <location>
        <begin position="317"/>
        <end position="349"/>
    </location>
</feature>
<feature type="compositionally biased region" description="Polar residues" evidence="1">
    <location>
        <begin position="121"/>
        <end position="137"/>
    </location>
</feature>
<feature type="compositionally biased region" description="Polar residues" evidence="1">
    <location>
        <begin position="200"/>
        <end position="212"/>
    </location>
</feature>
<feature type="compositionally biased region" description="Polar residues" evidence="1">
    <location>
        <begin position="173"/>
        <end position="186"/>
    </location>
</feature>
<organism evidence="2 3">
    <name type="scientific">Obba rivulosa</name>
    <dbReference type="NCBI Taxonomy" id="1052685"/>
    <lineage>
        <taxon>Eukaryota</taxon>
        <taxon>Fungi</taxon>
        <taxon>Dikarya</taxon>
        <taxon>Basidiomycota</taxon>
        <taxon>Agaricomycotina</taxon>
        <taxon>Agaricomycetes</taxon>
        <taxon>Polyporales</taxon>
        <taxon>Gelatoporiaceae</taxon>
        <taxon>Obba</taxon>
    </lineage>
</organism>
<gene>
    <name evidence="2" type="ORF">OBBRIDRAFT_822369</name>
</gene>
<feature type="region of interest" description="Disordered" evidence="1">
    <location>
        <begin position="1"/>
        <end position="35"/>
    </location>
</feature>
<dbReference type="AlphaFoldDB" id="A0A8E2J7B1"/>
<feature type="region of interest" description="Disordered" evidence="1">
    <location>
        <begin position="159"/>
        <end position="280"/>
    </location>
</feature>
<proteinExistence type="predicted"/>
<sequence length="653" mass="69308">MKSCLKTPPPTPDVSATPTPSGSGRASPTQGECGCERAPTLRKTVSFCDEELEEVHEADEWDRTPAPVTPKLSYQDVLELKQLRLSLPRAPPPPTYRQPFSTSPPPSTHIPFPISRFAAQPSLTPSRWKNRCQNTSPDPEILPYLEAVPIRLLPLLDSQQEPAPTLQPPHPQIVSQRNDPYPSETQSETRPEPTMTTPTLSSCRTLPLSNTHPPTPPTPPSTPPTASPAVSAKTLHNTEPQPSPVSVPMPPPVIHLQSPSATTSSPTPPSPPTPKRRARAFSFVPLLPIEPTPEAPREEVVLQSPPPPHRVLNMTFVPLFAPPSPSPEQQPAPCAQPVEQTDAPPVPIVTLGEPFAQASSQLSSAPVSRPRTIILPPSVMDHNITRSYPRTPVPTPGWFAAASDTDTETEGETDRETETETETESVGTSVSSLPSPPCESNGEACSPDSVLEGVETLRLHEGLRIVEGERMADMGYFPHVPALAIHARTEDRVRSSGPGATPPLDAIFTTSSTASASSAVATSVSGASLASAVSAVALPAAPDAHSSPLRRLAGAALLTSPALRGLPSPALAPPSPFALDAPGLSASLDLGISAAEVAELEQAVAAKRVFVQARTQMRMSVSVEGDLELGSEERGMLRPSLRRADTVRAEHVD</sequence>